<keyword evidence="5" id="KW-0433">Leucine-rich repeat</keyword>
<keyword evidence="14" id="KW-0325">Glycoprotein</keyword>
<reference evidence="20" key="1">
    <citation type="submission" date="2018-11" db="EMBL/GenBank/DDBJ databases">
        <authorList>
            <consortium name="Genoscope - CEA"/>
            <person name="William W."/>
        </authorList>
    </citation>
    <scope>NUCLEOTIDE SEQUENCE</scope>
</reference>
<evidence type="ECO:0000256" key="1">
    <source>
        <dbReference type="ARBA" id="ARBA00004236"/>
    </source>
</evidence>
<evidence type="ECO:0000256" key="16">
    <source>
        <dbReference type="SAM" id="Phobius"/>
    </source>
</evidence>
<keyword evidence="9" id="KW-0547">Nucleotide-binding</keyword>
<evidence type="ECO:0000313" key="20">
    <source>
        <dbReference type="EMBL" id="VDD13216.1"/>
    </source>
</evidence>
<evidence type="ECO:0000256" key="17">
    <source>
        <dbReference type="SAM" id="SignalP"/>
    </source>
</evidence>
<evidence type="ECO:0000256" key="13">
    <source>
        <dbReference type="ARBA" id="ARBA00023170"/>
    </source>
</evidence>
<gene>
    <name evidence="20" type="ORF">BOLC4T27040H</name>
</gene>
<dbReference type="InterPro" id="IPR055414">
    <property type="entry name" value="LRR_R13L4/SHOC2-like"/>
</dbReference>
<keyword evidence="13" id="KW-0675">Receptor</keyword>
<dbReference type="EMBL" id="LR031873">
    <property type="protein sequence ID" value="VDD13216.1"/>
    <property type="molecule type" value="Genomic_DNA"/>
</dbReference>
<keyword evidence="7 17" id="KW-0732">Signal</keyword>
<evidence type="ECO:0000256" key="3">
    <source>
        <dbReference type="ARBA" id="ARBA00009592"/>
    </source>
</evidence>
<evidence type="ECO:0000259" key="19">
    <source>
        <dbReference type="Pfam" id="PF23598"/>
    </source>
</evidence>
<accession>A0A3P6CCR8</accession>
<dbReference type="FunFam" id="3.80.10.10:FF:000213">
    <property type="entry name" value="Tyrosine-sulfated glycopeptide receptor 1"/>
    <property type="match status" value="2"/>
</dbReference>
<comment type="similarity">
    <text evidence="3">Belongs to the RLP family.</text>
</comment>
<dbReference type="GO" id="GO:0005524">
    <property type="term" value="F:ATP binding"/>
    <property type="evidence" value="ECO:0007669"/>
    <property type="project" value="UniProtKB-KW"/>
</dbReference>
<dbReference type="FunFam" id="3.80.10.10:FF:000400">
    <property type="entry name" value="Nuclear pore complex protein NUP107"/>
    <property type="match status" value="1"/>
</dbReference>
<dbReference type="Pfam" id="PF00560">
    <property type="entry name" value="LRR_1"/>
    <property type="match status" value="6"/>
</dbReference>
<evidence type="ECO:0000256" key="8">
    <source>
        <dbReference type="ARBA" id="ARBA00022737"/>
    </source>
</evidence>
<evidence type="ECO:0000259" key="18">
    <source>
        <dbReference type="Pfam" id="PF08263"/>
    </source>
</evidence>
<evidence type="ECO:0000256" key="5">
    <source>
        <dbReference type="ARBA" id="ARBA00022614"/>
    </source>
</evidence>
<feature type="domain" description="Disease resistance R13L4/SHOC-2-like LRR" evidence="19">
    <location>
        <begin position="77"/>
        <end position="305"/>
    </location>
</feature>
<dbReference type="Pfam" id="PF23598">
    <property type="entry name" value="LRR_14"/>
    <property type="match status" value="1"/>
</dbReference>
<keyword evidence="10" id="KW-0067">ATP-binding</keyword>
<evidence type="ECO:0000256" key="15">
    <source>
        <dbReference type="SAM" id="MobiDB-lite"/>
    </source>
</evidence>
<comment type="subcellular location">
    <subcellularLocation>
        <location evidence="1">Cell membrane</location>
    </subcellularLocation>
    <subcellularLocation>
        <location evidence="2">Membrane</location>
        <topology evidence="2">Single-pass type I membrane protein</topology>
    </subcellularLocation>
</comment>
<evidence type="ECO:0000256" key="4">
    <source>
        <dbReference type="ARBA" id="ARBA00022475"/>
    </source>
</evidence>
<name>A0A3P6CCR8_BRAOL</name>
<feature type="domain" description="Leucine-rich repeat-containing N-terminal plant-type" evidence="18">
    <location>
        <begin position="26"/>
        <end position="70"/>
    </location>
</feature>
<evidence type="ECO:0000256" key="2">
    <source>
        <dbReference type="ARBA" id="ARBA00004479"/>
    </source>
</evidence>
<feature type="signal peptide" evidence="17">
    <location>
        <begin position="1"/>
        <end position="17"/>
    </location>
</feature>
<keyword evidence="12 16" id="KW-0472">Membrane</keyword>
<dbReference type="InterPro" id="IPR003591">
    <property type="entry name" value="Leu-rich_rpt_typical-subtyp"/>
</dbReference>
<evidence type="ECO:0000256" key="9">
    <source>
        <dbReference type="ARBA" id="ARBA00022741"/>
    </source>
</evidence>
<dbReference type="AlphaFoldDB" id="A0A3P6CCR8"/>
<feature type="non-terminal residue" evidence="20">
    <location>
        <position position="1"/>
    </location>
</feature>
<dbReference type="PANTHER" id="PTHR48056:SF81">
    <property type="entry name" value="RECEPTOR PROTEIN-TYROSINE KINASE CEPR1"/>
    <property type="match status" value="1"/>
</dbReference>
<organism evidence="20">
    <name type="scientific">Brassica oleracea</name>
    <name type="common">Wild cabbage</name>
    <dbReference type="NCBI Taxonomy" id="3712"/>
    <lineage>
        <taxon>Eukaryota</taxon>
        <taxon>Viridiplantae</taxon>
        <taxon>Streptophyta</taxon>
        <taxon>Embryophyta</taxon>
        <taxon>Tracheophyta</taxon>
        <taxon>Spermatophyta</taxon>
        <taxon>Magnoliopsida</taxon>
        <taxon>eudicotyledons</taxon>
        <taxon>Gunneridae</taxon>
        <taxon>Pentapetalae</taxon>
        <taxon>rosids</taxon>
        <taxon>malvids</taxon>
        <taxon>Brassicales</taxon>
        <taxon>Brassicaceae</taxon>
        <taxon>Brassiceae</taxon>
        <taxon>Brassica</taxon>
    </lineage>
</organism>
<dbReference type="GO" id="GO:0005886">
    <property type="term" value="C:plasma membrane"/>
    <property type="evidence" value="ECO:0007669"/>
    <property type="project" value="UniProtKB-SubCell"/>
</dbReference>
<protein>
    <submittedName>
        <fullName evidence="20">Uncharacterized protein</fullName>
    </submittedName>
</protein>
<dbReference type="InterPro" id="IPR013210">
    <property type="entry name" value="LRR_N_plant-typ"/>
</dbReference>
<dbReference type="InterPro" id="IPR032675">
    <property type="entry name" value="LRR_dom_sf"/>
</dbReference>
<evidence type="ECO:0000256" key="7">
    <source>
        <dbReference type="ARBA" id="ARBA00022729"/>
    </source>
</evidence>
<keyword evidence="11 16" id="KW-1133">Transmembrane helix</keyword>
<keyword evidence="8" id="KW-0677">Repeat</keyword>
<evidence type="ECO:0000256" key="6">
    <source>
        <dbReference type="ARBA" id="ARBA00022692"/>
    </source>
</evidence>
<evidence type="ECO:0000256" key="10">
    <source>
        <dbReference type="ARBA" id="ARBA00022840"/>
    </source>
</evidence>
<dbReference type="InterPro" id="IPR050647">
    <property type="entry name" value="Plant_LRR-RLKs"/>
</dbReference>
<dbReference type="Pfam" id="PF13855">
    <property type="entry name" value="LRR_8"/>
    <property type="match status" value="1"/>
</dbReference>
<dbReference type="SUPFAM" id="SSF52058">
    <property type="entry name" value="L domain-like"/>
    <property type="match status" value="2"/>
</dbReference>
<proteinExistence type="inferred from homology"/>
<dbReference type="SMART" id="SM00369">
    <property type="entry name" value="LRR_TYP"/>
    <property type="match status" value="8"/>
</dbReference>
<evidence type="ECO:0000256" key="11">
    <source>
        <dbReference type="ARBA" id="ARBA00022989"/>
    </source>
</evidence>
<dbReference type="InterPro" id="IPR001611">
    <property type="entry name" value="Leu-rich_rpt"/>
</dbReference>
<keyword evidence="4" id="KW-1003">Cell membrane</keyword>
<evidence type="ECO:0000256" key="14">
    <source>
        <dbReference type="ARBA" id="ARBA00023180"/>
    </source>
</evidence>
<dbReference type="Pfam" id="PF08263">
    <property type="entry name" value="LRRNT_2"/>
    <property type="match status" value="1"/>
</dbReference>
<feature type="transmembrane region" description="Helical" evidence="16">
    <location>
        <begin position="772"/>
        <end position="797"/>
    </location>
</feature>
<sequence length="814" mass="91599">ITIYFFCFLHPLSNSFASPTRSMCRPDQRDILLEFKSEFPKEEFSEFPKFSASLWDENGDCCSWDGVTCDGTFGKVISLQLMSYSGNNSLKFNSALFKLQNLRQLRLSNCYLYGEISSSFGNLSRLTYLDLSQNQLVGEFPISIGNLNQLTYLSLSENNLHGNIPISLANLTKLSQLDLSENQFTGGISHLKLSNLTSLILLNLFSNNFQSTLPRDLSRLCYLEYISVGDNSFVGSFPTFLFMISSLRMVSLGGNKFSGHIELGNTSSSSNLDSLFLGDNEFVGKIPQSLSRFSHLRELHLTNNNISGPIPQSIPERLRHLDLSYNNFMGPIPEYISEFLSVSYLDLSHNHFIGSVPKSLSKLNLFYLGLSNNKLEGEVPGFFVMWEVVLAQNAFSSFGKSWEALNDSEVSVLDLNSNSIGGPFPDWICKLRSLRILNLSNNLFVGSIPQCLRNSIGYLRVLILHHNCFNGIIPDIFSNATMLKTVDVSHNQLEGKLPRSMIKCQAMQFLNLNGNKIKDIFPSWLGYMSSLHVLILRSNQFHGTLYQPQVSTEFQSARVIDISQNYFTGTLPPSYFSNWRDMSTSSIEDDTLYVHMDEYMADDEYWPSYGEKYHNSMEMVNKGVEMEFGRIRKDYKAIDFSGNRLYGSIPESIGLLKGLRLLNLSGNAFTSNIPQSLANLTVLETLDVSRNKLSGHIPLELGNISSLSNMNFSHNFLEGSVPRGTQFQSQKCSSFMDNPKLDGLQEICGETHSPNPTTPQDSEDLTEQEEPVFNWIAAAIAYGPGIFCGLVIGHIWFMEKVRQNKPRVLTINTR</sequence>
<feature type="chain" id="PRO_5018207306" evidence="17">
    <location>
        <begin position="18"/>
        <end position="814"/>
    </location>
</feature>
<dbReference type="Gene3D" id="3.80.10.10">
    <property type="entry name" value="Ribonuclease Inhibitor"/>
    <property type="match status" value="3"/>
</dbReference>
<dbReference type="PANTHER" id="PTHR48056">
    <property type="entry name" value="LRR RECEPTOR-LIKE SERINE/THREONINE-PROTEIN KINASE-RELATED"/>
    <property type="match status" value="1"/>
</dbReference>
<keyword evidence="6 16" id="KW-0812">Transmembrane</keyword>
<feature type="region of interest" description="Disordered" evidence="15">
    <location>
        <begin position="746"/>
        <end position="768"/>
    </location>
</feature>
<evidence type="ECO:0000256" key="12">
    <source>
        <dbReference type="ARBA" id="ARBA00023136"/>
    </source>
</evidence>